<reference evidence="2 3" key="1">
    <citation type="submission" date="2020-08" db="EMBL/GenBank/DDBJ databases">
        <title>Genomic Encyclopedia of Type Strains, Phase IV (KMG-V): Genome sequencing to study the core and pangenomes of soil and plant-associated prokaryotes.</title>
        <authorList>
            <person name="Whitman W."/>
        </authorList>
    </citation>
    <scope>NUCLEOTIDE SEQUENCE [LARGE SCALE GENOMIC DNA]</scope>
    <source>
        <strain evidence="2 3">SEMIA 4087</strain>
    </source>
</reference>
<feature type="compositionally biased region" description="Basic residues" evidence="1">
    <location>
        <begin position="319"/>
        <end position="330"/>
    </location>
</feature>
<proteinExistence type="predicted"/>
<gene>
    <name evidence="2" type="ORF">GGD56_001265</name>
</gene>
<feature type="region of interest" description="Disordered" evidence="1">
    <location>
        <begin position="309"/>
        <end position="338"/>
    </location>
</feature>
<comment type="caution">
    <text evidence="2">The sequence shown here is derived from an EMBL/GenBank/DDBJ whole genome shotgun (WGS) entry which is preliminary data.</text>
</comment>
<dbReference type="EMBL" id="JACIFX010000001">
    <property type="protein sequence ID" value="MBB4227445.1"/>
    <property type="molecule type" value="Genomic_DNA"/>
</dbReference>
<feature type="region of interest" description="Disordered" evidence="1">
    <location>
        <begin position="47"/>
        <end position="69"/>
    </location>
</feature>
<dbReference type="Proteomes" id="UP000551353">
    <property type="component" value="Unassembled WGS sequence"/>
</dbReference>
<evidence type="ECO:0000256" key="1">
    <source>
        <dbReference type="SAM" id="MobiDB-lite"/>
    </source>
</evidence>
<evidence type="ECO:0000313" key="3">
    <source>
        <dbReference type="Proteomes" id="UP000551353"/>
    </source>
</evidence>
<keyword evidence="3" id="KW-1185">Reference proteome</keyword>
<accession>A0ABR6IHV4</accession>
<protein>
    <submittedName>
        <fullName evidence="2">Uncharacterized protein</fullName>
    </submittedName>
</protein>
<organism evidence="2 3">
    <name type="scientific">Rhizobium mongolense</name>
    <dbReference type="NCBI Taxonomy" id="57676"/>
    <lineage>
        <taxon>Bacteria</taxon>
        <taxon>Pseudomonadati</taxon>
        <taxon>Pseudomonadota</taxon>
        <taxon>Alphaproteobacteria</taxon>
        <taxon>Hyphomicrobiales</taxon>
        <taxon>Rhizobiaceae</taxon>
        <taxon>Rhizobium/Agrobacterium group</taxon>
        <taxon>Rhizobium</taxon>
    </lineage>
</organism>
<name>A0ABR6IHV4_9HYPH</name>
<sequence length="338" mass="37322">MKMARSNRHPAIGCARVGCKVRFERGQGRDFVQACTINTRAHVADLASQSVNTPKRPPADQKPGAHSLVDDDDHQTAFAVTYAQHTLGIDRRLGVIKKKERASVQFKASLDGFPIERQPGRESDAASQQFAREASGMADVQNSLLDFFGFCESALLRDPAGKIHDDSFAAMRTEADSQGICGVGSQRELERRVVRSCGTLFPADQARIGQAAHNPRYSRLREPKMPGKLLAGKRPKAAQEPHGRAGIVICNVDRADAWTIIVAIPPPRCARYRKPPSCFQIKPFPLRSTMQYRVFACIKMKKCAYGQTEGMAPPSNGSRNRRTARARRSFPVHVSEQA</sequence>
<evidence type="ECO:0000313" key="2">
    <source>
        <dbReference type="EMBL" id="MBB4227445.1"/>
    </source>
</evidence>